<dbReference type="RefSeq" id="XP_017881060.1">
    <property type="nucleotide sequence ID" value="XM_018025571.2"/>
</dbReference>
<feature type="compositionally biased region" description="Low complexity" evidence="1">
    <location>
        <begin position="512"/>
        <end position="525"/>
    </location>
</feature>
<feature type="compositionally biased region" description="Acidic residues" evidence="1">
    <location>
        <begin position="153"/>
        <end position="164"/>
    </location>
</feature>
<dbReference type="Proteomes" id="UP000694925">
    <property type="component" value="Unplaced"/>
</dbReference>
<feature type="compositionally biased region" description="Polar residues" evidence="1">
    <location>
        <begin position="680"/>
        <end position="708"/>
    </location>
</feature>
<reference evidence="3" key="1">
    <citation type="submission" date="2025-08" db="UniProtKB">
        <authorList>
            <consortium name="RefSeq"/>
        </authorList>
    </citation>
    <scope>IDENTIFICATION</scope>
    <source>
        <tissue evidence="3">Whole body</tissue>
    </source>
</reference>
<name>A0AAJ7J0G9_9HYME</name>
<evidence type="ECO:0000313" key="2">
    <source>
        <dbReference type="Proteomes" id="UP000694925"/>
    </source>
</evidence>
<feature type="compositionally biased region" description="Basic and acidic residues" evidence="1">
    <location>
        <begin position="382"/>
        <end position="394"/>
    </location>
</feature>
<feature type="compositionally biased region" description="Basic and acidic residues" evidence="1">
    <location>
        <begin position="410"/>
        <end position="420"/>
    </location>
</feature>
<feature type="compositionally biased region" description="Polar residues" evidence="1">
    <location>
        <begin position="948"/>
        <end position="963"/>
    </location>
</feature>
<feature type="compositionally biased region" description="Polar residues" evidence="1">
    <location>
        <begin position="634"/>
        <end position="657"/>
    </location>
</feature>
<feature type="compositionally biased region" description="Polar residues" evidence="1">
    <location>
        <begin position="365"/>
        <end position="381"/>
    </location>
</feature>
<feature type="region of interest" description="Disordered" evidence="1">
    <location>
        <begin position="928"/>
        <end position="963"/>
    </location>
</feature>
<feature type="compositionally biased region" description="Polar residues" evidence="1">
    <location>
        <begin position="396"/>
        <end position="409"/>
    </location>
</feature>
<evidence type="ECO:0000313" key="3">
    <source>
        <dbReference type="RefSeq" id="XP_017881060.1"/>
    </source>
</evidence>
<feature type="compositionally biased region" description="Polar residues" evidence="1">
    <location>
        <begin position="582"/>
        <end position="615"/>
    </location>
</feature>
<feature type="compositionally biased region" description="Basic and acidic residues" evidence="1">
    <location>
        <begin position="616"/>
        <end position="633"/>
    </location>
</feature>
<accession>A0AAJ7J0G9</accession>
<feature type="compositionally biased region" description="Low complexity" evidence="1">
    <location>
        <begin position="658"/>
        <end position="671"/>
    </location>
</feature>
<feature type="compositionally biased region" description="Basic residues" evidence="1">
    <location>
        <begin position="7"/>
        <end position="19"/>
    </location>
</feature>
<protein>
    <submittedName>
        <fullName evidence="3">Uncharacterized protein LOC108625505</fullName>
    </submittedName>
</protein>
<evidence type="ECO:0000256" key="1">
    <source>
        <dbReference type="SAM" id="MobiDB-lite"/>
    </source>
</evidence>
<feature type="compositionally biased region" description="Polar residues" evidence="1">
    <location>
        <begin position="928"/>
        <end position="939"/>
    </location>
</feature>
<keyword evidence="2" id="KW-1185">Reference proteome</keyword>
<proteinExistence type="predicted"/>
<feature type="region of interest" description="Disordered" evidence="1">
    <location>
        <begin position="1"/>
        <end position="164"/>
    </location>
</feature>
<organism evidence="2 3">
    <name type="scientific">Ceratina calcarata</name>
    <dbReference type="NCBI Taxonomy" id="156304"/>
    <lineage>
        <taxon>Eukaryota</taxon>
        <taxon>Metazoa</taxon>
        <taxon>Ecdysozoa</taxon>
        <taxon>Arthropoda</taxon>
        <taxon>Hexapoda</taxon>
        <taxon>Insecta</taxon>
        <taxon>Pterygota</taxon>
        <taxon>Neoptera</taxon>
        <taxon>Endopterygota</taxon>
        <taxon>Hymenoptera</taxon>
        <taxon>Apocrita</taxon>
        <taxon>Aculeata</taxon>
        <taxon>Apoidea</taxon>
        <taxon>Anthophila</taxon>
        <taxon>Apidae</taxon>
        <taxon>Ceratina</taxon>
        <taxon>Zadontomerus</taxon>
    </lineage>
</organism>
<feature type="compositionally biased region" description="Basic residues" evidence="1">
    <location>
        <begin position="131"/>
        <end position="143"/>
    </location>
</feature>
<feature type="compositionally biased region" description="Polar residues" evidence="1">
    <location>
        <begin position="112"/>
        <end position="124"/>
    </location>
</feature>
<sequence>MVTYARKNSKGTKPGGRKSKSSEETDGRPPIPLKLLRIKKKLESNDDDSDSQESKQTSDRKKKISRSHNSNEKDKSDELRIRKSNSDESSREENSRENKNRGRKNRDKNDSSQSNLTEDSSDVSSADKSRNSHSNKHNSRNKLWKRESKESDSDSNDDTDSDEEEFKKYLQNALKKKHNRQIQEMLRNGDIDGRNNSSRKEIYYNKLYKWNRDSYLEWKKKIDLKAQILSAKHNLNREKLMSICNIPGVSEDDEQEDQIRKCVKSHVATNDKFNITTDLSVIHSPLSGGKNVSKWVENGNDSKIFKIRIDKPQPNGNVQRINILKEVPTGVGQSSNKSVHKTINKVNSSVGIPVSDNLVPAINKASSSTPEQVDNSKGSESTVDKGTSDNKDNDSTDVQITEKGNNPSSNKEKSSDDGKKQIESNLEVEVEGQQKSIIPVEQDVNTEITNQEGNKQSTSESQSGILPTENGITSSKLPTGNSETNVSNNTGISNGVNSVLDIEQTDSNKTFTSSVNSTNEVSNTVQEQKDTKPEVIVVPETPEVILEADQATEASISKTGTIDDNVNVNGINISANTSNVLKENESNVQQNSSVIDTTSRNQAASSSKIEGSNVTKVEETEKIPAATRVDDNKPNTTVEINNTESDSKKSNGNVNEQTSISASTTLSSATSVPETRDSSTIKTDQIETTSSRSESTFDVSIPSSDNGEITNDVLGAVVNEKSTTNTLNVQPDSSTIKASTLKSKEATPLSENGSSIIVEESKGLETILANNSSNASNNLTIVVESNNILNNNESTNIINDETSLNDSRDSQTTLFSTQPDITVTPDRQIIDASSSQNSTLVNNNVDASNNSSLLIKLNNSLDSISNIQVDTGVGVSTTLESNDKTSVHETASHVIEEDQVFESSSLQPEVILSDDANLLNNHAIKTELNNTSDNDNVSIVTGKDDNESTTSGNVEPSTSQTESSILTEIIEPDLQLEIIQADSTNVSNNAVIKIESNDTSDIHQLNNNSSEADMGVSKSTSLRETLATSPNDDSTLTTTIVIVDKDMNVSDNQSVLANNTIDDTDRLSRNVSEPSDVNANQSTVLNSVQSEKFTTVVISIANSAAGTVDSQTSDSELNTPSVTVNLLTVNEDDLIYNTVVSETVSSVSPTENPSSESPVLN</sequence>
<dbReference type="AlphaFoldDB" id="A0AAJ7J0G9"/>
<dbReference type="GeneID" id="108625505"/>
<feature type="region of interest" description="Disordered" evidence="1">
    <location>
        <begin position="365"/>
        <end position="420"/>
    </location>
</feature>
<feature type="region of interest" description="Disordered" evidence="1">
    <location>
        <begin position="582"/>
        <end position="708"/>
    </location>
</feature>
<feature type="compositionally biased region" description="Basic and acidic residues" evidence="1">
    <location>
        <begin position="69"/>
        <end position="100"/>
    </location>
</feature>
<feature type="region of interest" description="Disordered" evidence="1">
    <location>
        <begin position="449"/>
        <end position="492"/>
    </location>
</feature>
<feature type="region of interest" description="Disordered" evidence="1">
    <location>
        <begin position="510"/>
        <end position="530"/>
    </location>
</feature>
<dbReference type="KEGG" id="ccal:108625505"/>
<gene>
    <name evidence="3" type="primary">LOC108625505</name>
</gene>